<gene>
    <name evidence="2" type="ORF">D2V07_09275</name>
</gene>
<keyword evidence="3" id="KW-1185">Reference proteome</keyword>
<name>A0A418NTR6_9SPHN</name>
<dbReference type="EMBL" id="QXFL01000003">
    <property type="protein sequence ID" value="RIV86857.1"/>
    <property type="molecule type" value="Genomic_DNA"/>
</dbReference>
<sequence length="69" mass="8047">MEMDDEKGQSDQPDWKGLREIDRAISENRLTSYSWKKAWADRWARAVILTAAFFLIGFVVFVIVQDVIL</sequence>
<dbReference type="Proteomes" id="UP000286576">
    <property type="component" value="Unassembled WGS sequence"/>
</dbReference>
<comment type="caution">
    <text evidence="2">The sequence shown here is derived from an EMBL/GenBank/DDBJ whole genome shotgun (WGS) entry which is preliminary data.</text>
</comment>
<protein>
    <submittedName>
        <fullName evidence="2">Uncharacterized protein</fullName>
    </submittedName>
</protein>
<reference evidence="2 3" key="1">
    <citation type="submission" date="2018-08" db="EMBL/GenBank/DDBJ databases">
        <title>Erythrobacter zhengii sp.nov., a bacterium isolated from deep-sea sediment.</title>
        <authorList>
            <person name="Fang C."/>
            <person name="Wu Y.-H."/>
            <person name="Sun C."/>
            <person name="Wang H."/>
            <person name="Cheng H."/>
            <person name="Meng F.-X."/>
            <person name="Wang C.-S."/>
            <person name="Xu X.-W."/>
        </authorList>
    </citation>
    <scope>NUCLEOTIDE SEQUENCE [LARGE SCALE GENOMIC DNA]</scope>
    <source>
        <strain evidence="2 3">V18</strain>
    </source>
</reference>
<evidence type="ECO:0000313" key="3">
    <source>
        <dbReference type="Proteomes" id="UP000286576"/>
    </source>
</evidence>
<organism evidence="2 3">
    <name type="scientific">Aurantiacibacter zhengii</name>
    <dbReference type="NCBI Taxonomy" id="2307003"/>
    <lineage>
        <taxon>Bacteria</taxon>
        <taxon>Pseudomonadati</taxon>
        <taxon>Pseudomonadota</taxon>
        <taxon>Alphaproteobacteria</taxon>
        <taxon>Sphingomonadales</taxon>
        <taxon>Erythrobacteraceae</taxon>
        <taxon>Aurantiacibacter</taxon>
    </lineage>
</organism>
<evidence type="ECO:0000256" key="1">
    <source>
        <dbReference type="SAM" id="Phobius"/>
    </source>
</evidence>
<dbReference type="AlphaFoldDB" id="A0A418NTR6"/>
<accession>A0A418NTR6</accession>
<keyword evidence="1" id="KW-0812">Transmembrane</keyword>
<keyword evidence="1" id="KW-1133">Transmembrane helix</keyword>
<feature type="transmembrane region" description="Helical" evidence="1">
    <location>
        <begin position="43"/>
        <end position="64"/>
    </location>
</feature>
<proteinExistence type="predicted"/>
<dbReference type="OrthoDB" id="7428780at2"/>
<evidence type="ECO:0000313" key="2">
    <source>
        <dbReference type="EMBL" id="RIV86857.1"/>
    </source>
</evidence>
<keyword evidence="1" id="KW-0472">Membrane</keyword>